<dbReference type="GO" id="GO:0046872">
    <property type="term" value="F:metal ion binding"/>
    <property type="evidence" value="ECO:0007669"/>
    <property type="project" value="UniProtKB-KW"/>
</dbReference>
<comment type="caution">
    <text evidence="4">The sequence shown here is derived from an EMBL/GenBank/DDBJ whole genome shotgun (WGS) entry which is preliminary data.</text>
</comment>
<dbReference type="Pfam" id="PF01903">
    <property type="entry name" value="CbiX"/>
    <property type="match status" value="1"/>
</dbReference>
<reference evidence="4" key="1">
    <citation type="submission" date="2022-02" db="EMBL/GenBank/DDBJ databases">
        <title>Corynebacterium sp. from urogenital microbiome.</title>
        <authorList>
            <person name="Cappelli E.A."/>
            <person name="Ribeiro T.G."/>
            <person name="Peixe L."/>
        </authorList>
    </citation>
    <scope>NUCLEOTIDE SEQUENCE</scope>
    <source>
        <strain evidence="4">C8Ua_172</strain>
    </source>
</reference>
<dbReference type="CDD" id="cd03416">
    <property type="entry name" value="CbiX_SirB_N"/>
    <property type="match status" value="1"/>
</dbReference>
<evidence type="ECO:0000256" key="2">
    <source>
        <dbReference type="ARBA" id="ARBA00023239"/>
    </source>
</evidence>
<proteinExistence type="predicted"/>
<dbReference type="EMBL" id="JAKMUS010000021">
    <property type="protein sequence ID" value="MCZ9294812.1"/>
    <property type="molecule type" value="Genomic_DNA"/>
</dbReference>
<gene>
    <name evidence="4" type="ORF">L8U60_09970</name>
</gene>
<protein>
    <submittedName>
        <fullName evidence="4">Sirohydrochlorin chelatase</fullName>
    </submittedName>
</protein>
<name>A0A9X3LVL5_9CORY</name>
<dbReference type="AlphaFoldDB" id="A0A9X3LVL5"/>
<feature type="region of interest" description="Disordered" evidence="3">
    <location>
        <begin position="1"/>
        <end position="20"/>
    </location>
</feature>
<sequence length="238" mass="25168">MAAHTALITLSHGSRHPDARTGVRELTRTAARQLGVMGADAHLEFDTPDLTTAARQLADQGVTRAVVVPTLFTHAFHATYDVPEAIANAHDATGIEFIAAHGLGQGPDIADILAARAITDIQAARRPVSQIVLYPVGTSNEEAAGKTVELGEGVEKRLGLRVTTAPATGYGKRDIAELAADDAYLLPLFVTRGLLLDRAYRMWRGPASEPLGTDLAPVVAQRYAAALATLTTHEGARP</sequence>
<dbReference type="Gene3D" id="3.40.50.1400">
    <property type="match status" value="1"/>
</dbReference>
<dbReference type="SUPFAM" id="SSF53800">
    <property type="entry name" value="Chelatase"/>
    <property type="match status" value="1"/>
</dbReference>
<dbReference type="InterPro" id="IPR050963">
    <property type="entry name" value="Sirohydro_Cobaltochel/CbiX"/>
</dbReference>
<keyword evidence="5" id="KW-1185">Reference proteome</keyword>
<evidence type="ECO:0000256" key="3">
    <source>
        <dbReference type="SAM" id="MobiDB-lite"/>
    </source>
</evidence>
<dbReference type="PANTHER" id="PTHR33542">
    <property type="entry name" value="SIROHYDROCHLORIN FERROCHELATASE, CHLOROPLASTIC"/>
    <property type="match status" value="1"/>
</dbReference>
<evidence type="ECO:0000256" key="1">
    <source>
        <dbReference type="ARBA" id="ARBA00022723"/>
    </source>
</evidence>
<dbReference type="Proteomes" id="UP001146468">
    <property type="component" value="Unassembled WGS sequence"/>
</dbReference>
<dbReference type="GO" id="GO:0016829">
    <property type="term" value="F:lyase activity"/>
    <property type="evidence" value="ECO:0007669"/>
    <property type="project" value="UniProtKB-KW"/>
</dbReference>
<evidence type="ECO:0000313" key="5">
    <source>
        <dbReference type="Proteomes" id="UP001146468"/>
    </source>
</evidence>
<organism evidence="4 5">
    <name type="scientific">Corynebacterium meitnerae</name>
    <dbReference type="NCBI Taxonomy" id="2913498"/>
    <lineage>
        <taxon>Bacteria</taxon>
        <taxon>Bacillati</taxon>
        <taxon>Actinomycetota</taxon>
        <taxon>Actinomycetes</taxon>
        <taxon>Mycobacteriales</taxon>
        <taxon>Corynebacteriaceae</taxon>
        <taxon>Corynebacterium</taxon>
    </lineage>
</organism>
<dbReference type="PANTHER" id="PTHR33542:SF3">
    <property type="entry name" value="SIROHYDROCHLORIN FERROCHELATASE, CHLOROPLASTIC"/>
    <property type="match status" value="1"/>
</dbReference>
<evidence type="ECO:0000313" key="4">
    <source>
        <dbReference type="EMBL" id="MCZ9294812.1"/>
    </source>
</evidence>
<keyword evidence="1" id="KW-0479">Metal-binding</keyword>
<keyword evidence="2" id="KW-0456">Lyase</keyword>
<accession>A0A9X3LVL5</accession>
<dbReference type="RefSeq" id="WP_269966229.1">
    <property type="nucleotide sequence ID" value="NZ_JAKMUS010000021.1"/>
</dbReference>
<dbReference type="InterPro" id="IPR002762">
    <property type="entry name" value="CbiX-like"/>
</dbReference>